<keyword evidence="3" id="KW-1185">Reference proteome</keyword>
<feature type="region of interest" description="Disordered" evidence="1">
    <location>
        <begin position="1"/>
        <end position="26"/>
    </location>
</feature>
<protein>
    <recommendedName>
        <fullName evidence="4">Reverse transcriptase domain-containing protein</fullName>
    </recommendedName>
</protein>
<feature type="region of interest" description="Disordered" evidence="1">
    <location>
        <begin position="101"/>
        <end position="166"/>
    </location>
</feature>
<dbReference type="EMBL" id="JANEYG010000149">
    <property type="protein sequence ID" value="KAJ8912061.1"/>
    <property type="molecule type" value="Genomic_DNA"/>
</dbReference>
<sequence>MADTLSKARDNHERQQDVRKQYADSKRRDLSFQVKDLVLVNTHVLSKAKAGITTKFAPRRDGPYQISRIVSSTSYEIIRPDNPSMPLGTYDVSALTKYVAPASDAPPEPVHPIRRRGRPRKEESSTIADIRSPRPSSPKDSTKPSSRPTSPMAMASPCAREVPPGDHRDLASVEEVHDILNSIRSEAYGVDNISSSMLKYCSPLIDPYVTHIINCCIERKYFPCIWKQAVGLPLAKISNPESFSDLRVISI</sequence>
<evidence type="ECO:0000256" key="1">
    <source>
        <dbReference type="SAM" id="MobiDB-lite"/>
    </source>
</evidence>
<evidence type="ECO:0008006" key="4">
    <source>
        <dbReference type="Google" id="ProtNLM"/>
    </source>
</evidence>
<organism evidence="2 3">
    <name type="scientific">Exocentrus adspersus</name>
    <dbReference type="NCBI Taxonomy" id="1586481"/>
    <lineage>
        <taxon>Eukaryota</taxon>
        <taxon>Metazoa</taxon>
        <taxon>Ecdysozoa</taxon>
        <taxon>Arthropoda</taxon>
        <taxon>Hexapoda</taxon>
        <taxon>Insecta</taxon>
        <taxon>Pterygota</taxon>
        <taxon>Neoptera</taxon>
        <taxon>Endopterygota</taxon>
        <taxon>Coleoptera</taxon>
        <taxon>Polyphaga</taxon>
        <taxon>Cucujiformia</taxon>
        <taxon>Chrysomeloidea</taxon>
        <taxon>Cerambycidae</taxon>
        <taxon>Lamiinae</taxon>
        <taxon>Acanthocinini</taxon>
        <taxon>Exocentrus</taxon>
    </lineage>
</organism>
<evidence type="ECO:0000313" key="3">
    <source>
        <dbReference type="Proteomes" id="UP001159042"/>
    </source>
</evidence>
<comment type="caution">
    <text evidence="2">The sequence shown here is derived from an EMBL/GenBank/DDBJ whole genome shotgun (WGS) entry which is preliminary data.</text>
</comment>
<reference evidence="2 3" key="1">
    <citation type="journal article" date="2023" name="Insect Mol. Biol.">
        <title>Genome sequencing provides insights into the evolution of gene families encoding plant cell wall-degrading enzymes in longhorned beetles.</title>
        <authorList>
            <person name="Shin N.R."/>
            <person name="Okamura Y."/>
            <person name="Kirsch R."/>
            <person name="Pauchet Y."/>
        </authorList>
    </citation>
    <scope>NUCLEOTIDE SEQUENCE [LARGE SCALE GENOMIC DNA]</scope>
    <source>
        <strain evidence="2">EAD_L_NR</strain>
    </source>
</reference>
<evidence type="ECO:0000313" key="2">
    <source>
        <dbReference type="EMBL" id="KAJ8912061.1"/>
    </source>
</evidence>
<accession>A0AAV8VCM6</accession>
<gene>
    <name evidence="2" type="ORF">NQ315_016750</name>
</gene>
<dbReference type="Proteomes" id="UP001159042">
    <property type="component" value="Unassembled WGS sequence"/>
</dbReference>
<dbReference type="AlphaFoldDB" id="A0AAV8VCM6"/>
<proteinExistence type="predicted"/>
<name>A0AAV8VCM6_9CUCU</name>